<evidence type="ECO:0000313" key="2">
    <source>
        <dbReference type="Proteomes" id="UP000189795"/>
    </source>
</evidence>
<dbReference type="EMBL" id="MWVS01000095">
    <property type="protein sequence ID" value="OPG87932.1"/>
    <property type="molecule type" value="Genomic_DNA"/>
</dbReference>
<name>A0A1V4FKC0_LIMRT</name>
<dbReference type="Proteomes" id="UP000189795">
    <property type="component" value="Unassembled WGS sequence"/>
</dbReference>
<organism evidence="1 2">
    <name type="scientific">Limosilactobacillus reuteri</name>
    <name type="common">Lactobacillus reuteri</name>
    <dbReference type="NCBI Taxonomy" id="1598"/>
    <lineage>
        <taxon>Bacteria</taxon>
        <taxon>Bacillati</taxon>
        <taxon>Bacillota</taxon>
        <taxon>Bacilli</taxon>
        <taxon>Lactobacillales</taxon>
        <taxon>Lactobacillaceae</taxon>
        <taxon>Limosilactobacillus</taxon>
    </lineage>
</organism>
<accession>A0A1V4FKC0</accession>
<evidence type="ECO:0000313" key="1">
    <source>
        <dbReference type="EMBL" id="OPG87932.1"/>
    </source>
</evidence>
<reference evidence="1 2" key="1">
    <citation type="submission" date="2017-03" db="EMBL/GenBank/DDBJ databases">
        <title>Antibiotic resistance of probiotic microorganisms.</title>
        <authorList>
            <person name="Sanudo A.I."/>
            <person name="Olivares M."/>
            <person name="Banuelos O."/>
        </authorList>
    </citation>
    <scope>NUCLEOTIDE SEQUENCE [LARGE SCALE GENOMIC DNA]</scope>
    <source>
        <strain evidence="1 2">CECT8605</strain>
    </source>
</reference>
<dbReference type="AlphaFoldDB" id="A0A1V4FKC0"/>
<protein>
    <submittedName>
        <fullName evidence="1">Uncharacterized protein</fullName>
    </submittedName>
</protein>
<comment type="caution">
    <text evidence="1">The sequence shown here is derived from an EMBL/GenBank/DDBJ whole genome shotgun (WGS) entry which is preliminary data.</text>
</comment>
<proteinExistence type="predicted"/>
<gene>
    <name evidence="1" type="ORF">B5D07_08235</name>
</gene>
<sequence length="59" mass="6930">MIPDVTPNGVFYLPPTGWLTSFYNPPFKKLIKYYKIIINFVVIFDAIKDWALFTFGRVI</sequence>